<dbReference type="Pfam" id="PF13456">
    <property type="entry name" value="RVT_3"/>
    <property type="match status" value="1"/>
</dbReference>
<proteinExistence type="predicted"/>
<dbReference type="OrthoDB" id="1110547at2759"/>
<evidence type="ECO:0000259" key="3">
    <source>
        <dbReference type="Pfam" id="PF13456"/>
    </source>
</evidence>
<feature type="region of interest" description="Disordered" evidence="1">
    <location>
        <begin position="695"/>
        <end position="722"/>
    </location>
</feature>
<dbReference type="Proteomes" id="UP000694251">
    <property type="component" value="Chromosome 3"/>
</dbReference>
<reference evidence="5 6" key="1">
    <citation type="submission" date="2020-12" db="EMBL/GenBank/DDBJ databases">
        <title>Concerted genomic and epigenomic changes stabilize Arabidopsis allopolyploids.</title>
        <authorList>
            <person name="Chen Z."/>
        </authorList>
    </citation>
    <scope>NUCLEOTIDE SEQUENCE [LARGE SCALE GENOMIC DNA]</scope>
    <source>
        <strain evidence="5">As9502</strain>
        <tissue evidence="5">Leaf</tissue>
    </source>
</reference>
<gene>
    <name evidence="5" type="ORF">ISN44_As03g038410</name>
</gene>
<evidence type="ECO:0000259" key="2">
    <source>
        <dbReference type="Pfam" id="PF00078"/>
    </source>
</evidence>
<evidence type="ECO:0000313" key="6">
    <source>
        <dbReference type="Proteomes" id="UP000694251"/>
    </source>
</evidence>
<dbReference type="CDD" id="cd01650">
    <property type="entry name" value="RT_nLTR_like"/>
    <property type="match status" value="1"/>
</dbReference>
<dbReference type="PANTHER" id="PTHR33116:SF86">
    <property type="entry name" value="REVERSE TRANSCRIPTASE DOMAIN-CONTAINING PROTEIN"/>
    <property type="match status" value="1"/>
</dbReference>
<comment type="caution">
    <text evidence="5">The sequence shown here is derived from an EMBL/GenBank/DDBJ whole genome shotgun (WGS) entry which is preliminary data.</text>
</comment>
<keyword evidence="5" id="KW-0548">Nucleotidyltransferase</keyword>
<dbReference type="GO" id="GO:0003676">
    <property type="term" value="F:nucleic acid binding"/>
    <property type="evidence" value="ECO:0007669"/>
    <property type="project" value="InterPro"/>
</dbReference>
<dbReference type="InterPro" id="IPR000477">
    <property type="entry name" value="RT_dom"/>
</dbReference>
<evidence type="ECO:0000259" key="4">
    <source>
        <dbReference type="Pfam" id="PF13966"/>
    </source>
</evidence>
<dbReference type="EMBL" id="JAEFBJ010000003">
    <property type="protein sequence ID" value="KAG7633547.1"/>
    <property type="molecule type" value="Genomic_DNA"/>
</dbReference>
<dbReference type="Pfam" id="PF00078">
    <property type="entry name" value="RVT_1"/>
    <property type="match status" value="1"/>
</dbReference>
<feature type="domain" description="Reverse transcriptase" evidence="2">
    <location>
        <begin position="139"/>
        <end position="264"/>
    </location>
</feature>
<evidence type="ECO:0000313" key="5">
    <source>
        <dbReference type="EMBL" id="KAG7633547.1"/>
    </source>
</evidence>
<protein>
    <submittedName>
        <fullName evidence="5">Reverse transcriptase domain</fullName>
    </submittedName>
</protein>
<sequence length="879" mass="100698">MSSLESKVTTEMNLDLTKTVTDKEIRDAVFLIGADRAPGFDGFTAAFYQQFWDVVGSDVCQMVRQFFETGHLDRTMNHTQLCLIPKTTAPTHMADYRPISLCTVNYKIIAKVLVMRLKKYLERVMEQLGFDASWICWVMECGQTVSYEVLINGSPYGKVQPTRGIRQGDPLSPYMFLFCVETLSQMLRKAEQERQVHGMKITRTCPAISHLLFAGDSLFFCRATTSNCEQMALIFKRYEEASGQQINYTKSSVIFGMKIPEAKRQRIKRILGISNVGGGGKYLGLPEQFGRNKVDLFEFIVQRVKERTEGWSMKFLSPAGKEILIKSIAMALPGKENGNLKIPWVAWKRMSLPKKEGGLGFKDLIHFNRALLAKQAWRIHKQPNSLLARLYKGMYHSHTTFLKSKTGNQRSYGWSSIQAGKELLQRGMRARIGNGKTIKIWSDPWLPTLPPRPVAGPVLDDAMTVSDLWVENKREWNPTIFEGVLNPEDQTLARKLYLSQHAEEDTFEWDYTQNAEHTVRSGYWVATHEDLLEEEAIQPPPGSTEVKQAIWKLHVAPKIKHFLWRCVTGALATNTRLRSRNIDADPICQRCCIEEETIHHIMFNCPYTQSVWRSANIIIGNQWGPPSSFEDNLNRLIQLSKTQTTNSLDRFLPFWIMWRLWKSRNVFLFQQKCQSPDYEARKGIQDATEWLNANETTKNTNVHAATNPIQTSRRDSSSQWNPPPEGWVKCNFDSGYTQESPYTRSGWIIRECNGHIVLCGNAKLQSSTCSLHAEALGFLHALQVIWAHGLRYVWFESDSKSLVTLINNGEDHSLLGTLIYDIRHWMLKLPYCSLEFVNRERNSAADALASHVHARDPLFQSYTTSPSWLVNTLYYPYTI</sequence>
<keyword evidence="5" id="KW-0808">Transferase</keyword>
<dbReference type="GO" id="GO:0003964">
    <property type="term" value="F:RNA-directed DNA polymerase activity"/>
    <property type="evidence" value="ECO:0007669"/>
    <property type="project" value="UniProtKB-KW"/>
</dbReference>
<feature type="domain" description="RNase H type-1" evidence="3">
    <location>
        <begin position="731"/>
        <end position="851"/>
    </location>
</feature>
<evidence type="ECO:0000256" key="1">
    <source>
        <dbReference type="SAM" id="MobiDB-lite"/>
    </source>
</evidence>
<feature type="domain" description="Reverse transcriptase zinc-binding" evidence="4">
    <location>
        <begin position="544"/>
        <end position="612"/>
    </location>
</feature>
<dbReference type="CDD" id="cd06222">
    <property type="entry name" value="RNase_H_like"/>
    <property type="match status" value="1"/>
</dbReference>
<dbReference type="InterPro" id="IPR002156">
    <property type="entry name" value="RNaseH_domain"/>
</dbReference>
<dbReference type="PANTHER" id="PTHR33116">
    <property type="entry name" value="REVERSE TRANSCRIPTASE ZINC-BINDING DOMAIN-CONTAINING PROTEIN-RELATED-RELATED"/>
    <property type="match status" value="1"/>
</dbReference>
<keyword evidence="6" id="KW-1185">Reference proteome</keyword>
<dbReference type="AlphaFoldDB" id="A0A8T2FBS6"/>
<keyword evidence="5" id="KW-0695">RNA-directed DNA polymerase</keyword>
<feature type="compositionally biased region" description="Polar residues" evidence="1">
    <location>
        <begin position="695"/>
        <end position="711"/>
    </location>
</feature>
<organism evidence="5 6">
    <name type="scientific">Arabidopsis suecica</name>
    <name type="common">Swedish thale-cress</name>
    <name type="synonym">Cardaminopsis suecica</name>
    <dbReference type="NCBI Taxonomy" id="45249"/>
    <lineage>
        <taxon>Eukaryota</taxon>
        <taxon>Viridiplantae</taxon>
        <taxon>Streptophyta</taxon>
        <taxon>Embryophyta</taxon>
        <taxon>Tracheophyta</taxon>
        <taxon>Spermatophyta</taxon>
        <taxon>Magnoliopsida</taxon>
        <taxon>eudicotyledons</taxon>
        <taxon>Gunneridae</taxon>
        <taxon>Pentapetalae</taxon>
        <taxon>rosids</taxon>
        <taxon>malvids</taxon>
        <taxon>Brassicales</taxon>
        <taxon>Brassicaceae</taxon>
        <taxon>Camelineae</taxon>
        <taxon>Arabidopsis</taxon>
    </lineage>
</organism>
<name>A0A8T2FBS6_ARASU</name>
<accession>A0A8T2FBS6</accession>
<dbReference type="InterPro" id="IPR044730">
    <property type="entry name" value="RNase_H-like_dom_plant"/>
</dbReference>
<dbReference type="Pfam" id="PF13966">
    <property type="entry name" value="zf-RVT"/>
    <property type="match status" value="1"/>
</dbReference>
<dbReference type="GO" id="GO:0004523">
    <property type="term" value="F:RNA-DNA hybrid ribonuclease activity"/>
    <property type="evidence" value="ECO:0007669"/>
    <property type="project" value="InterPro"/>
</dbReference>
<dbReference type="InterPro" id="IPR026960">
    <property type="entry name" value="RVT-Znf"/>
</dbReference>